<dbReference type="Gene3D" id="3.90.1140.10">
    <property type="entry name" value="Cyclic phosphodiesterase"/>
    <property type="match status" value="1"/>
</dbReference>
<dbReference type="EMBL" id="OU896715">
    <property type="protein sequence ID" value="CAH1183700.1"/>
    <property type="molecule type" value="Genomic_DNA"/>
</dbReference>
<gene>
    <name evidence="3" type="ORF">PHAECO_LOCUS12468</name>
</gene>
<evidence type="ECO:0000313" key="3">
    <source>
        <dbReference type="EMBL" id="CAH1183700.1"/>
    </source>
</evidence>
<dbReference type="InterPro" id="IPR036612">
    <property type="entry name" value="KH_dom_type_1_sf"/>
</dbReference>
<dbReference type="GO" id="GO:0005634">
    <property type="term" value="C:nucleus"/>
    <property type="evidence" value="ECO:0007669"/>
    <property type="project" value="TreeGrafter"/>
</dbReference>
<dbReference type="PANTHER" id="PTHR13360">
    <property type="entry name" value="ACTIVATING SIGNAL COINTEGRATOR 1 COMPLEX SUBUNIT 1"/>
    <property type="match status" value="1"/>
</dbReference>
<dbReference type="GO" id="GO:0006355">
    <property type="term" value="P:regulation of DNA-templated transcription"/>
    <property type="evidence" value="ECO:0007669"/>
    <property type="project" value="TreeGrafter"/>
</dbReference>
<dbReference type="InterPro" id="IPR009210">
    <property type="entry name" value="ASCC1"/>
</dbReference>
<dbReference type="Pfam" id="PF10469">
    <property type="entry name" value="AKAP7_NLS"/>
    <property type="match status" value="1"/>
</dbReference>
<evidence type="ECO:0000259" key="2">
    <source>
        <dbReference type="SMART" id="SM00322"/>
    </source>
</evidence>
<proteinExistence type="predicted"/>
<dbReference type="PROSITE" id="PS50084">
    <property type="entry name" value="KH_TYPE_1"/>
    <property type="match status" value="1"/>
</dbReference>
<dbReference type="InterPro" id="IPR004088">
    <property type="entry name" value="KH_dom_type_1"/>
</dbReference>
<dbReference type="InterPro" id="IPR004087">
    <property type="entry name" value="KH_dom"/>
</dbReference>
<dbReference type="SUPFAM" id="SSF54791">
    <property type="entry name" value="Eukaryotic type KH-domain (KH-domain type I)"/>
    <property type="match status" value="1"/>
</dbReference>
<dbReference type="Gene3D" id="3.30.1370.10">
    <property type="entry name" value="K Homology domain, type 1"/>
    <property type="match status" value="1"/>
</dbReference>
<dbReference type="GO" id="GO:0006307">
    <property type="term" value="P:DNA alkylation repair"/>
    <property type="evidence" value="ECO:0007669"/>
    <property type="project" value="InterPro"/>
</dbReference>
<dbReference type="InterPro" id="IPR019510">
    <property type="entry name" value="AKAP7-like_phosphoesterase"/>
</dbReference>
<evidence type="ECO:0000256" key="1">
    <source>
        <dbReference type="PROSITE-ProRule" id="PRU00117"/>
    </source>
</evidence>
<protein>
    <recommendedName>
        <fullName evidence="2">K Homology domain-containing protein</fullName>
    </recommendedName>
</protein>
<dbReference type="OrthoDB" id="277832at2759"/>
<reference evidence="3" key="1">
    <citation type="submission" date="2022-01" db="EMBL/GenBank/DDBJ databases">
        <authorList>
            <person name="King R."/>
        </authorList>
    </citation>
    <scope>NUCLEOTIDE SEQUENCE</scope>
</reference>
<dbReference type="AlphaFoldDB" id="A0A9P0GVU8"/>
<dbReference type="Proteomes" id="UP001153737">
    <property type="component" value="Chromosome 9"/>
</dbReference>
<name>A0A9P0GVU8_PHACE</name>
<accession>A0A9P0GVU8</accession>
<reference evidence="3" key="2">
    <citation type="submission" date="2022-10" db="EMBL/GenBank/DDBJ databases">
        <authorList>
            <consortium name="ENA_rothamsted_submissions"/>
            <consortium name="culmorum"/>
            <person name="King R."/>
        </authorList>
    </citation>
    <scope>NUCLEOTIDE SEQUENCE</scope>
</reference>
<dbReference type="SUPFAM" id="SSF55144">
    <property type="entry name" value="LigT-like"/>
    <property type="match status" value="1"/>
</dbReference>
<sequence>MSPGTGCKEVPDFFKEKGAIQTTTKQICFDQNIYWMSSVVTKDDAIQKQTYLKPYDDNEGGLLDCGEIEDNYDIVLTKSGKFMSSFYVPSSLISHIIGAKGSKLHGLQRATNTLIKVPKANEKGVVKITGDTERKVASARTQISMIVMQRKEKLPITHFISIPIVSDGIKHKLKEFQDDILSDPPTGVTRSLFQNPEKLHLTICTLILVDEEELKAAKQVLTSCYEEVIANLFQKGTAHRIHLKGIEIMNDDPSSVQVLYGNVLIEEAEQHDKLQVIADKISEYYYKSGLAKKQYEKVKLHVTLMNTSFQGTEEKQTFDATGILQKYKNYSFGSVDFKDIHLSVRFTGKNEYYDAAAIVNIF</sequence>
<evidence type="ECO:0000313" key="4">
    <source>
        <dbReference type="Proteomes" id="UP001153737"/>
    </source>
</evidence>
<keyword evidence="1" id="KW-0694">RNA-binding</keyword>
<dbReference type="PANTHER" id="PTHR13360:SF1">
    <property type="entry name" value="ACTIVATING SIGNAL COINTEGRATOR 1 COMPLEX SUBUNIT 1"/>
    <property type="match status" value="1"/>
</dbReference>
<dbReference type="InterPro" id="IPR009097">
    <property type="entry name" value="Cyclic_Pdiesterase"/>
</dbReference>
<dbReference type="SMART" id="SM00322">
    <property type="entry name" value="KH"/>
    <property type="match status" value="1"/>
</dbReference>
<keyword evidence="4" id="KW-1185">Reference proteome</keyword>
<dbReference type="Pfam" id="PF00013">
    <property type="entry name" value="KH_1"/>
    <property type="match status" value="1"/>
</dbReference>
<organism evidence="3 4">
    <name type="scientific">Phaedon cochleariae</name>
    <name type="common">Mustard beetle</name>
    <dbReference type="NCBI Taxonomy" id="80249"/>
    <lineage>
        <taxon>Eukaryota</taxon>
        <taxon>Metazoa</taxon>
        <taxon>Ecdysozoa</taxon>
        <taxon>Arthropoda</taxon>
        <taxon>Hexapoda</taxon>
        <taxon>Insecta</taxon>
        <taxon>Pterygota</taxon>
        <taxon>Neoptera</taxon>
        <taxon>Endopterygota</taxon>
        <taxon>Coleoptera</taxon>
        <taxon>Polyphaga</taxon>
        <taxon>Cucujiformia</taxon>
        <taxon>Chrysomeloidea</taxon>
        <taxon>Chrysomelidae</taxon>
        <taxon>Chrysomelinae</taxon>
        <taxon>Chrysomelini</taxon>
        <taxon>Phaedon</taxon>
    </lineage>
</organism>
<dbReference type="GO" id="GO:0003723">
    <property type="term" value="F:RNA binding"/>
    <property type="evidence" value="ECO:0007669"/>
    <property type="project" value="UniProtKB-UniRule"/>
</dbReference>
<feature type="domain" description="K Homology" evidence="2">
    <location>
        <begin position="80"/>
        <end position="148"/>
    </location>
</feature>